<evidence type="ECO:0000313" key="2">
    <source>
        <dbReference type="EMBL" id="KAK3381607.1"/>
    </source>
</evidence>
<dbReference type="Proteomes" id="UP001285441">
    <property type="component" value="Unassembled WGS sequence"/>
</dbReference>
<dbReference type="InterPro" id="IPR044688">
    <property type="entry name" value="SCI-1-like"/>
</dbReference>
<feature type="compositionally biased region" description="Basic and acidic residues" evidence="1">
    <location>
        <begin position="212"/>
        <end position="222"/>
    </location>
</feature>
<evidence type="ECO:0000256" key="1">
    <source>
        <dbReference type="SAM" id="MobiDB-lite"/>
    </source>
</evidence>
<reference evidence="2" key="1">
    <citation type="journal article" date="2023" name="Mol. Phylogenet. Evol.">
        <title>Genome-scale phylogeny and comparative genomics of the fungal order Sordariales.</title>
        <authorList>
            <person name="Hensen N."/>
            <person name="Bonometti L."/>
            <person name="Westerberg I."/>
            <person name="Brannstrom I.O."/>
            <person name="Guillou S."/>
            <person name="Cros-Aarteil S."/>
            <person name="Calhoun S."/>
            <person name="Haridas S."/>
            <person name="Kuo A."/>
            <person name="Mondo S."/>
            <person name="Pangilinan J."/>
            <person name="Riley R."/>
            <person name="LaButti K."/>
            <person name="Andreopoulos B."/>
            <person name="Lipzen A."/>
            <person name="Chen C."/>
            <person name="Yan M."/>
            <person name="Daum C."/>
            <person name="Ng V."/>
            <person name="Clum A."/>
            <person name="Steindorff A."/>
            <person name="Ohm R.A."/>
            <person name="Martin F."/>
            <person name="Silar P."/>
            <person name="Natvig D.O."/>
            <person name="Lalanne C."/>
            <person name="Gautier V."/>
            <person name="Ament-Velasquez S.L."/>
            <person name="Kruys A."/>
            <person name="Hutchinson M.I."/>
            <person name="Powell A.J."/>
            <person name="Barry K."/>
            <person name="Miller A.N."/>
            <person name="Grigoriev I.V."/>
            <person name="Debuchy R."/>
            <person name="Gladieux P."/>
            <person name="Hiltunen Thoren M."/>
            <person name="Johannesson H."/>
        </authorList>
    </citation>
    <scope>NUCLEOTIDE SEQUENCE</scope>
    <source>
        <strain evidence="2">CBS 232.78</strain>
    </source>
</reference>
<accession>A0AAE0TW06</accession>
<feature type="compositionally biased region" description="Basic and acidic residues" evidence="1">
    <location>
        <begin position="46"/>
        <end position="55"/>
    </location>
</feature>
<feature type="region of interest" description="Disordered" evidence="1">
    <location>
        <begin position="1"/>
        <end position="105"/>
    </location>
</feature>
<proteinExistence type="predicted"/>
<dbReference type="AlphaFoldDB" id="A0AAE0TW06"/>
<name>A0AAE0TW06_9PEZI</name>
<protein>
    <submittedName>
        <fullName evidence="2">Uncharacterized protein</fullName>
    </submittedName>
</protein>
<feature type="compositionally biased region" description="Basic and acidic residues" evidence="1">
    <location>
        <begin position="378"/>
        <end position="396"/>
    </location>
</feature>
<sequence>MASLSPRPQPGSPPLATNSSRSRRHLDEGRRRSRSPPRGGDHRRRDRDAKPEHRDSSHRHGGHHYHHRSRHRGGDNEEKSRHHHHHGHSRRKHAAATSAAVADEPKDLPFGARKLSARSDFTAFEPLFAHYLELHKDLNIFDLDDTEVRGRWKSFVGKWNRGELAAGWYEPEIFQRVTAEWAAEEAFNPAPKRKTNEVATRDSLEHEEEGDNDYKTEKRKEQQQQQPQGDEGCDDGDDDDDDDDDFGPPLPPGQQAHQPSSSSRKGPDIPKLQDLALRRELDAEERAAELEELRDRRKADRRLQKEQLEELVPRADPGSRERKLEKRQAVNEKMRAFRDPSPGVGEVEEKDLLGGGDGIEEHRKLLALGQQKVSQRQSRREEEQRAKTAERDERIQAYRAKEEKTIETLKELARRRFG</sequence>
<feature type="compositionally biased region" description="Basic residues" evidence="1">
    <location>
        <begin position="56"/>
        <end position="71"/>
    </location>
</feature>
<feature type="compositionally biased region" description="Basic residues" evidence="1">
    <location>
        <begin position="31"/>
        <end position="45"/>
    </location>
</feature>
<feature type="compositionally biased region" description="Basic residues" evidence="1">
    <location>
        <begin position="81"/>
        <end position="94"/>
    </location>
</feature>
<dbReference type="PANTHER" id="PTHR34117:SF1">
    <property type="entry name" value="STYLE CELL-CYCLE INHIBITOR 1"/>
    <property type="match status" value="1"/>
</dbReference>
<feature type="compositionally biased region" description="Basic and acidic residues" evidence="1">
    <location>
        <begin position="291"/>
        <end position="338"/>
    </location>
</feature>
<comment type="caution">
    <text evidence="2">The sequence shown here is derived from an EMBL/GenBank/DDBJ whole genome shotgun (WGS) entry which is preliminary data.</text>
</comment>
<evidence type="ECO:0000313" key="3">
    <source>
        <dbReference type="Proteomes" id="UP001285441"/>
    </source>
</evidence>
<feature type="compositionally biased region" description="Acidic residues" evidence="1">
    <location>
        <begin position="231"/>
        <end position="246"/>
    </location>
</feature>
<feature type="region of interest" description="Disordered" evidence="1">
    <location>
        <begin position="291"/>
        <end position="396"/>
    </location>
</feature>
<keyword evidence="3" id="KW-1185">Reference proteome</keyword>
<reference evidence="2" key="2">
    <citation type="submission" date="2023-06" db="EMBL/GenBank/DDBJ databases">
        <authorList>
            <consortium name="Lawrence Berkeley National Laboratory"/>
            <person name="Haridas S."/>
            <person name="Hensen N."/>
            <person name="Bonometti L."/>
            <person name="Westerberg I."/>
            <person name="Brannstrom I.O."/>
            <person name="Guillou S."/>
            <person name="Cros-Aarteil S."/>
            <person name="Calhoun S."/>
            <person name="Kuo A."/>
            <person name="Mondo S."/>
            <person name="Pangilinan J."/>
            <person name="Riley R."/>
            <person name="LaButti K."/>
            <person name="Andreopoulos B."/>
            <person name="Lipzen A."/>
            <person name="Chen C."/>
            <person name="Yanf M."/>
            <person name="Daum C."/>
            <person name="Ng V."/>
            <person name="Clum A."/>
            <person name="Steindorff A."/>
            <person name="Ohm R."/>
            <person name="Martin F."/>
            <person name="Silar P."/>
            <person name="Natvig D."/>
            <person name="Lalanne C."/>
            <person name="Gautier V."/>
            <person name="Ament-velasquez S.L."/>
            <person name="Kruys A."/>
            <person name="Hutchinson M.I."/>
            <person name="Powell A.J."/>
            <person name="Barry K."/>
            <person name="Miller A.N."/>
            <person name="Grigoriev I.V."/>
            <person name="Debuchy R."/>
            <person name="Gladieux P."/>
            <person name="Thoren M.H."/>
            <person name="Johannesson H."/>
        </authorList>
    </citation>
    <scope>NUCLEOTIDE SEQUENCE</scope>
    <source>
        <strain evidence="2">CBS 232.78</strain>
    </source>
</reference>
<gene>
    <name evidence="2" type="ORF">B0H63DRAFT_209752</name>
</gene>
<feature type="region of interest" description="Disordered" evidence="1">
    <location>
        <begin position="188"/>
        <end position="275"/>
    </location>
</feature>
<dbReference type="PANTHER" id="PTHR34117">
    <property type="entry name" value="STYLE CELL-CYCLE INHIBITOR 1"/>
    <property type="match status" value="1"/>
</dbReference>
<dbReference type="EMBL" id="JAULSW010000005">
    <property type="protein sequence ID" value="KAK3381607.1"/>
    <property type="molecule type" value="Genomic_DNA"/>
</dbReference>
<feature type="compositionally biased region" description="Basic and acidic residues" evidence="1">
    <location>
        <begin position="194"/>
        <end position="204"/>
    </location>
</feature>
<organism evidence="2 3">
    <name type="scientific">Podospora didyma</name>
    <dbReference type="NCBI Taxonomy" id="330526"/>
    <lineage>
        <taxon>Eukaryota</taxon>
        <taxon>Fungi</taxon>
        <taxon>Dikarya</taxon>
        <taxon>Ascomycota</taxon>
        <taxon>Pezizomycotina</taxon>
        <taxon>Sordariomycetes</taxon>
        <taxon>Sordariomycetidae</taxon>
        <taxon>Sordariales</taxon>
        <taxon>Podosporaceae</taxon>
        <taxon>Podospora</taxon>
    </lineage>
</organism>